<feature type="compositionally biased region" description="Polar residues" evidence="4">
    <location>
        <begin position="13"/>
        <end position="22"/>
    </location>
</feature>
<sequence length="489" mass="55168">MHRPFPAFGFRSSAKTSSSMAPQTELRQRHAAVAETPIAGKKVFTWQEVAQHNTAASAWIIIRGKVYDVTEWATKHPGGREMVLLHAGREATDTFDSYHPFSDKAESILNKYEIGTFTGPTEFPTFKPDSGFYKECRKRVGEYFKKNNLHPQDGFPGLWRMMLVFAVAGLALYGMHFSTIFALQLAAAALFGVCQALPLLHVMHDSSHASYTNMPFFHYVVGRFAMDWFAGGSMVSWLNQHVVGHHIYTNVAGSDPDLPVNMDGDIRRIVNRQVFQPMYAFQHIYLPPLYGVLGLKFRIQDFTDTFGSHTNGPIRVNPHALSTWVAMICSKSFWAFYRVYLPLAVLQMPIKTYLAIFFLAEFVTGWYLAFNFQVSHVSTECGYPCGDEAKMALQDEWAVSQVKTSVDYAHGSWMTTFLAGALNYQVVHHLFPSVSQYHYPAIAPIIVDVCKEYNIKYAILPDFTTAFIAHLKHLRNMGQQGIAATIHMG</sequence>
<keyword evidence="8" id="KW-1185">Reference proteome</keyword>
<evidence type="ECO:0000256" key="2">
    <source>
        <dbReference type="ARBA" id="ARBA00022723"/>
    </source>
</evidence>
<reference evidence="7 8" key="1">
    <citation type="journal article" date="2013" name="PLoS Genet.">
        <title>Distinctive expansion of potential virulence genes in the genome of the oomycete fish pathogen Saprolegnia parasitica.</title>
        <authorList>
            <person name="Jiang R.H."/>
            <person name="de Bruijn I."/>
            <person name="Haas B.J."/>
            <person name="Belmonte R."/>
            <person name="Lobach L."/>
            <person name="Christie J."/>
            <person name="van den Ackerveken G."/>
            <person name="Bottin A."/>
            <person name="Bulone V."/>
            <person name="Diaz-Moreno S.M."/>
            <person name="Dumas B."/>
            <person name="Fan L."/>
            <person name="Gaulin E."/>
            <person name="Govers F."/>
            <person name="Grenville-Briggs L.J."/>
            <person name="Horner N.R."/>
            <person name="Levin J.Z."/>
            <person name="Mammella M."/>
            <person name="Meijer H.J."/>
            <person name="Morris P."/>
            <person name="Nusbaum C."/>
            <person name="Oome S."/>
            <person name="Phillips A.J."/>
            <person name="van Rooyen D."/>
            <person name="Rzeszutek E."/>
            <person name="Saraiva M."/>
            <person name="Secombes C.J."/>
            <person name="Seidl M.F."/>
            <person name="Snel B."/>
            <person name="Stassen J.H."/>
            <person name="Sykes S."/>
            <person name="Tripathy S."/>
            <person name="van den Berg H."/>
            <person name="Vega-Arreguin J.C."/>
            <person name="Wawra S."/>
            <person name="Young S.K."/>
            <person name="Zeng Q."/>
            <person name="Dieguez-Uribeondo J."/>
            <person name="Russ C."/>
            <person name="Tyler B.M."/>
            <person name="van West P."/>
        </authorList>
    </citation>
    <scope>NUCLEOTIDE SEQUENCE [LARGE SCALE GENOMIC DNA]</scope>
    <source>
        <strain evidence="7 8">CBS 223.65</strain>
    </source>
</reference>
<dbReference type="OMA" id="LSANWWN"/>
<dbReference type="GO" id="GO:0016020">
    <property type="term" value="C:membrane"/>
    <property type="evidence" value="ECO:0007669"/>
    <property type="project" value="TreeGrafter"/>
</dbReference>
<keyword evidence="5" id="KW-0472">Membrane</keyword>
<dbReference type="GO" id="GO:0016717">
    <property type="term" value="F:oxidoreductase activity, acting on paired donors, with oxidation of a pair of donors resulting in the reduction of molecular oxygen to two molecules of water"/>
    <property type="evidence" value="ECO:0007669"/>
    <property type="project" value="TreeGrafter"/>
</dbReference>
<dbReference type="CDD" id="cd03506">
    <property type="entry name" value="Delta6-FADS-like"/>
    <property type="match status" value="1"/>
</dbReference>
<dbReference type="GO" id="GO:0006636">
    <property type="term" value="P:unsaturated fatty acid biosynthetic process"/>
    <property type="evidence" value="ECO:0007669"/>
    <property type="project" value="UniProtKB-ARBA"/>
</dbReference>
<dbReference type="SMART" id="SM01117">
    <property type="entry name" value="Cyt-b5"/>
    <property type="match status" value="1"/>
</dbReference>
<dbReference type="PANTHER" id="PTHR19353:SF19">
    <property type="entry name" value="DELTA(5) FATTY ACID DESATURASE C-RELATED"/>
    <property type="match status" value="1"/>
</dbReference>
<feature type="domain" description="Cytochrome b5 heme-binding" evidence="6">
    <location>
        <begin position="41"/>
        <end position="118"/>
    </location>
</feature>
<dbReference type="Proteomes" id="UP000030745">
    <property type="component" value="Unassembled WGS sequence"/>
</dbReference>
<dbReference type="KEGG" id="spar:SPRG_02606"/>
<dbReference type="PRINTS" id="PR00363">
    <property type="entry name" value="CYTOCHROMEB5"/>
</dbReference>
<dbReference type="PIRSF" id="PIRSF015921">
    <property type="entry name" value="FA_sphinglp_des"/>
    <property type="match status" value="1"/>
</dbReference>
<dbReference type="PANTHER" id="PTHR19353">
    <property type="entry name" value="FATTY ACID DESATURASE 2"/>
    <property type="match status" value="1"/>
</dbReference>
<dbReference type="GO" id="GO:0046872">
    <property type="term" value="F:metal ion binding"/>
    <property type="evidence" value="ECO:0007669"/>
    <property type="project" value="UniProtKB-KW"/>
</dbReference>
<evidence type="ECO:0000313" key="8">
    <source>
        <dbReference type="Proteomes" id="UP000030745"/>
    </source>
</evidence>
<name>A0A067CQD0_SAPPC</name>
<dbReference type="GO" id="GO:0042759">
    <property type="term" value="P:long-chain fatty acid biosynthetic process"/>
    <property type="evidence" value="ECO:0007669"/>
    <property type="project" value="UniProtKB-ARBA"/>
</dbReference>
<dbReference type="GeneID" id="24125151"/>
<dbReference type="Pfam" id="PF00173">
    <property type="entry name" value="Cyt-b5"/>
    <property type="match status" value="1"/>
</dbReference>
<gene>
    <name evidence="7" type="ORF">SPRG_02606</name>
</gene>
<feature type="transmembrane region" description="Helical" evidence="5">
    <location>
        <begin position="157"/>
        <end position="175"/>
    </location>
</feature>
<dbReference type="STRING" id="695850.A0A067CQD0"/>
<dbReference type="Pfam" id="PF00487">
    <property type="entry name" value="FA_desaturase"/>
    <property type="match status" value="1"/>
</dbReference>
<evidence type="ECO:0000256" key="1">
    <source>
        <dbReference type="ARBA" id="ARBA00022617"/>
    </source>
</evidence>
<feature type="region of interest" description="Disordered" evidence="4">
    <location>
        <begin position="1"/>
        <end position="23"/>
    </location>
</feature>
<evidence type="ECO:0000256" key="3">
    <source>
        <dbReference type="ARBA" id="ARBA00023004"/>
    </source>
</evidence>
<dbReference type="VEuPathDB" id="FungiDB:SPRG_02606"/>
<evidence type="ECO:0000313" key="7">
    <source>
        <dbReference type="EMBL" id="KDO32914.1"/>
    </source>
</evidence>
<dbReference type="FunFam" id="3.10.120.10:FF:000007">
    <property type="entry name" value="Sulfite oxidase, mitochondrial"/>
    <property type="match status" value="1"/>
</dbReference>
<feature type="transmembrane region" description="Helical" evidence="5">
    <location>
        <begin position="181"/>
        <end position="204"/>
    </location>
</feature>
<feature type="transmembrane region" description="Helical" evidence="5">
    <location>
        <begin position="216"/>
        <end position="238"/>
    </location>
</feature>
<dbReference type="InterPro" id="IPR005804">
    <property type="entry name" value="FA_desaturase_dom"/>
</dbReference>
<dbReference type="SUPFAM" id="SSF55856">
    <property type="entry name" value="Cytochrome b5-like heme/steroid binding domain"/>
    <property type="match status" value="1"/>
</dbReference>
<dbReference type="OrthoDB" id="260519at2759"/>
<evidence type="ECO:0000259" key="6">
    <source>
        <dbReference type="PROSITE" id="PS50255"/>
    </source>
</evidence>
<dbReference type="InterPro" id="IPR012171">
    <property type="entry name" value="Fatty_acid_desaturase"/>
</dbReference>
<dbReference type="EMBL" id="KK583194">
    <property type="protein sequence ID" value="KDO32914.1"/>
    <property type="molecule type" value="Genomic_DNA"/>
</dbReference>
<accession>A0A067CQD0</accession>
<keyword evidence="3" id="KW-0408">Iron</keyword>
<dbReference type="RefSeq" id="XP_012196562.1">
    <property type="nucleotide sequence ID" value="XM_012341172.1"/>
</dbReference>
<dbReference type="InterPro" id="IPR036400">
    <property type="entry name" value="Cyt_B5-like_heme/steroid_sf"/>
</dbReference>
<keyword evidence="5" id="KW-1133">Transmembrane helix</keyword>
<dbReference type="Gene3D" id="3.10.120.10">
    <property type="entry name" value="Cytochrome b5-like heme/steroid binding domain"/>
    <property type="match status" value="1"/>
</dbReference>
<organism evidence="7 8">
    <name type="scientific">Saprolegnia parasitica (strain CBS 223.65)</name>
    <dbReference type="NCBI Taxonomy" id="695850"/>
    <lineage>
        <taxon>Eukaryota</taxon>
        <taxon>Sar</taxon>
        <taxon>Stramenopiles</taxon>
        <taxon>Oomycota</taxon>
        <taxon>Saprolegniomycetes</taxon>
        <taxon>Saprolegniales</taxon>
        <taxon>Saprolegniaceae</taxon>
        <taxon>Saprolegnia</taxon>
    </lineage>
</organism>
<evidence type="ECO:0000256" key="5">
    <source>
        <dbReference type="SAM" id="Phobius"/>
    </source>
</evidence>
<dbReference type="AlphaFoldDB" id="A0A067CQD0"/>
<proteinExistence type="predicted"/>
<keyword evidence="1" id="KW-0349">Heme</keyword>
<dbReference type="InterPro" id="IPR001199">
    <property type="entry name" value="Cyt_B5-like_heme/steroid-bd"/>
</dbReference>
<dbReference type="PROSITE" id="PS50255">
    <property type="entry name" value="CYTOCHROME_B5_2"/>
    <property type="match status" value="1"/>
</dbReference>
<keyword evidence="2" id="KW-0479">Metal-binding</keyword>
<evidence type="ECO:0000256" key="4">
    <source>
        <dbReference type="SAM" id="MobiDB-lite"/>
    </source>
</evidence>
<protein>
    <recommendedName>
        <fullName evidence="6">Cytochrome b5 heme-binding domain-containing protein</fullName>
    </recommendedName>
</protein>
<keyword evidence="5" id="KW-0812">Transmembrane</keyword>